<dbReference type="AlphaFoldDB" id="A0A852ZEY2"/>
<feature type="compositionally biased region" description="Low complexity" evidence="1">
    <location>
        <begin position="425"/>
        <end position="436"/>
    </location>
</feature>
<feature type="compositionally biased region" description="Low complexity" evidence="1">
    <location>
        <begin position="136"/>
        <end position="159"/>
    </location>
</feature>
<evidence type="ECO:0000259" key="3">
    <source>
        <dbReference type="Pfam" id="PF20570"/>
    </source>
</evidence>
<feature type="compositionally biased region" description="Low complexity" evidence="1">
    <location>
        <begin position="173"/>
        <end position="187"/>
    </location>
</feature>
<feature type="region of interest" description="Disordered" evidence="1">
    <location>
        <begin position="77"/>
        <end position="104"/>
    </location>
</feature>
<keyword evidence="2" id="KW-0472">Membrane</keyword>
<comment type="caution">
    <text evidence="4">The sequence shown here is derived from an EMBL/GenBank/DDBJ whole genome shotgun (WGS) entry which is preliminary data.</text>
</comment>
<dbReference type="InterPro" id="IPR046706">
    <property type="entry name" value="DUF6779"/>
</dbReference>
<dbReference type="RefSeq" id="WP_179536849.1">
    <property type="nucleotide sequence ID" value="NZ_JACBYW010000007.1"/>
</dbReference>
<proteinExistence type="predicted"/>
<name>A0A852ZEY2_9ACTN</name>
<reference evidence="4 5" key="1">
    <citation type="submission" date="2020-07" db="EMBL/GenBank/DDBJ databases">
        <title>Genomic Encyclopedia of Type Strains, Phase III (KMG-III): the genomes of soil and plant-associated and newly described type strains.</title>
        <authorList>
            <person name="Whitman W."/>
        </authorList>
    </citation>
    <scope>NUCLEOTIDE SEQUENCE [LARGE SCALE GENOMIC DNA]</scope>
    <source>
        <strain evidence="4 5">CECT 8576</strain>
    </source>
</reference>
<feature type="domain" description="DUF6779" evidence="3">
    <location>
        <begin position="28"/>
        <end position="122"/>
    </location>
</feature>
<feature type="region of interest" description="Disordered" evidence="1">
    <location>
        <begin position="117"/>
        <end position="463"/>
    </location>
</feature>
<keyword evidence="2" id="KW-0812">Transmembrane</keyword>
<feature type="compositionally biased region" description="Basic and acidic residues" evidence="1">
    <location>
        <begin position="384"/>
        <end position="407"/>
    </location>
</feature>
<dbReference type="PRINTS" id="PR01217">
    <property type="entry name" value="PRICHEXTENSN"/>
</dbReference>
<gene>
    <name evidence="4" type="ORF">FHR84_003890</name>
</gene>
<feature type="transmembrane region" description="Helical" evidence="2">
    <location>
        <begin position="30"/>
        <end position="47"/>
    </location>
</feature>
<keyword evidence="5" id="KW-1185">Reference proteome</keyword>
<accession>A0A852ZEY2</accession>
<feature type="compositionally biased region" description="Low complexity" evidence="1">
    <location>
        <begin position="299"/>
        <end position="312"/>
    </location>
</feature>
<evidence type="ECO:0000256" key="2">
    <source>
        <dbReference type="SAM" id="Phobius"/>
    </source>
</evidence>
<evidence type="ECO:0000313" key="5">
    <source>
        <dbReference type="Proteomes" id="UP000548304"/>
    </source>
</evidence>
<feature type="compositionally biased region" description="Low complexity" evidence="1">
    <location>
        <begin position="337"/>
        <end position="365"/>
    </location>
</feature>
<feature type="compositionally biased region" description="Pro residues" evidence="1">
    <location>
        <begin position="191"/>
        <end position="205"/>
    </location>
</feature>
<feature type="compositionally biased region" description="Basic and acidic residues" evidence="1">
    <location>
        <begin position="367"/>
        <end position="376"/>
    </location>
</feature>
<dbReference type="Proteomes" id="UP000548304">
    <property type="component" value="Unassembled WGS sequence"/>
</dbReference>
<evidence type="ECO:0000256" key="1">
    <source>
        <dbReference type="SAM" id="MobiDB-lite"/>
    </source>
</evidence>
<protein>
    <submittedName>
        <fullName evidence="4">Putative membrane protein</fullName>
    </submittedName>
</protein>
<keyword evidence="2" id="KW-1133">Transmembrane helix</keyword>
<feature type="compositionally biased region" description="Pro residues" evidence="1">
    <location>
        <begin position="212"/>
        <end position="239"/>
    </location>
</feature>
<organism evidence="4 5">
    <name type="scientific">Actinopolyspora biskrensis</name>
    <dbReference type="NCBI Taxonomy" id="1470178"/>
    <lineage>
        <taxon>Bacteria</taxon>
        <taxon>Bacillati</taxon>
        <taxon>Actinomycetota</taxon>
        <taxon>Actinomycetes</taxon>
        <taxon>Actinopolysporales</taxon>
        <taxon>Actinopolysporaceae</taxon>
        <taxon>Actinopolyspora</taxon>
    </lineage>
</organism>
<dbReference type="Pfam" id="PF20570">
    <property type="entry name" value="DUF6779"/>
    <property type="match status" value="1"/>
</dbReference>
<dbReference type="EMBL" id="JACBYW010000007">
    <property type="protein sequence ID" value="NYH80533.1"/>
    <property type="molecule type" value="Genomic_DNA"/>
</dbReference>
<sequence length="463" mass="48495">MTLLWVGTSGLAVAATTMLILGDDVRLLRLGIVAALWAALLAALRASRLRERVRERDESLSRKQRDYERELEREIEARQQHESDAENEAHRRVREETESEISELRSELRDLRRLLERSRERSAPSGGAPPNQGGERTPPAATAETAEAARGESASRNSGGWDGEPRLTTRQNAPAGPAPEGGANARATSPPAYPAAPGPPAPPPSQQRGTAQPPPNAPPQQPPPSPPPQRPPSPPPQRPPRFTGAVHGAADSGEATGTQSPPGASARNPVARQSGTRAVPPGSGESSGESANRGPGPGAEPQRSADADAAAAPRPPHPAPGPEQVPERSGPAAGELPQARPQAQPPAVRRSGPPRARPPRAAAPAEPRPDVPRGRSEPPTGTGRPDRGSAEAAPPDEKSRSGEKDDAVPNQVTDAEERPGSRNSGAAVHPGAAGAHTQGTSVEDLLAAYGDSHEARRRRRRDE</sequence>
<evidence type="ECO:0000313" key="4">
    <source>
        <dbReference type="EMBL" id="NYH80533.1"/>
    </source>
</evidence>
<feature type="compositionally biased region" description="Pro residues" evidence="1">
    <location>
        <begin position="313"/>
        <end position="323"/>
    </location>
</feature>